<sequence length="142" mass="15816">MAEIKLDIGVAKQGYSTKSGGVFYLDTTDTNVVARFSEKYSEIQKLAEEYGKLSESREGEKDETVIKDVGEKMRELDDRVKAAVDYIFDDGVSTAIWGKSAAVLSLDNVFDVLLGLYTKDISKAVAASKKRINRAIPYQYKK</sequence>
<name>A0A8S5P0Q1_9CAUD</name>
<protein>
    <submittedName>
        <fullName evidence="1">Tail assembly chaperone</fullName>
    </submittedName>
</protein>
<proteinExistence type="predicted"/>
<accession>A0A8S5P0Q1</accession>
<evidence type="ECO:0000313" key="1">
    <source>
        <dbReference type="EMBL" id="DAE00025.1"/>
    </source>
</evidence>
<dbReference type="EMBL" id="BK015297">
    <property type="protein sequence ID" value="DAE00025.1"/>
    <property type="molecule type" value="Genomic_DNA"/>
</dbReference>
<organism evidence="1">
    <name type="scientific">Siphoviridae sp. ctiMP24</name>
    <dbReference type="NCBI Taxonomy" id="2825621"/>
    <lineage>
        <taxon>Viruses</taxon>
        <taxon>Duplodnaviria</taxon>
        <taxon>Heunggongvirae</taxon>
        <taxon>Uroviricota</taxon>
        <taxon>Caudoviricetes</taxon>
    </lineage>
</organism>
<reference evidence="1" key="1">
    <citation type="journal article" date="2021" name="Proc. Natl. Acad. Sci. U.S.A.">
        <title>A Catalog of Tens of Thousands of Viruses from Human Metagenomes Reveals Hidden Associations with Chronic Diseases.</title>
        <authorList>
            <person name="Tisza M.J."/>
            <person name="Buck C.B."/>
        </authorList>
    </citation>
    <scope>NUCLEOTIDE SEQUENCE</scope>
    <source>
        <strain evidence="1">CtiMP24</strain>
    </source>
</reference>